<gene>
    <name evidence="1" type="ORF">BV25DRAFT_749307</name>
</gene>
<evidence type="ECO:0000313" key="2">
    <source>
        <dbReference type="Proteomes" id="UP000814140"/>
    </source>
</evidence>
<organism evidence="1 2">
    <name type="scientific">Artomyces pyxidatus</name>
    <dbReference type="NCBI Taxonomy" id="48021"/>
    <lineage>
        <taxon>Eukaryota</taxon>
        <taxon>Fungi</taxon>
        <taxon>Dikarya</taxon>
        <taxon>Basidiomycota</taxon>
        <taxon>Agaricomycotina</taxon>
        <taxon>Agaricomycetes</taxon>
        <taxon>Russulales</taxon>
        <taxon>Auriscalpiaceae</taxon>
        <taxon>Artomyces</taxon>
    </lineage>
</organism>
<comment type="caution">
    <text evidence="1">The sequence shown here is derived from an EMBL/GenBank/DDBJ whole genome shotgun (WGS) entry which is preliminary data.</text>
</comment>
<accession>A0ACB8T000</accession>
<name>A0ACB8T000_9AGAM</name>
<evidence type="ECO:0000313" key="1">
    <source>
        <dbReference type="EMBL" id="KAI0061772.1"/>
    </source>
</evidence>
<sequence>MTLTSVCTCFAKFCMCGETQQSSRDISATILITHPTRPRERCAVSSATSCLSRWADVPWRSDAEASDVRIWS</sequence>
<reference evidence="1" key="2">
    <citation type="journal article" date="2022" name="New Phytol.">
        <title>Evolutionary transition to the ectomycorrhizal habit in the genomes of a hyperdiverse lineage of mushroom-forming fungi.</title>
        <authorList>
            <person name="Looney B."/>
            <person name="Miyauchi S."/>
            <person name="Morin E."/>
            <person name="Drula E."/>
            <person name="Courty P.E."/>
            <person name="Kohler A."/>
            <person name="Kuo A."/>
            <person name="LaButti K."/>
            <person name="Pangilinan J."/>
            <person name="Lipzen A."/>
            <person name="Riley R."/>
            <person name="Andreopoulos W."/>
            <person name="He G."/>
            <person name="Johnson J."/>
            <person name="Nolan M."/>
            <person name="Tritt A."/>
            <person name="Barry K.W."/>
            <person name="Grigoriev I.V."/>
            <person name="Nagy L.G."/>
            <person name="Hibbett D."/>
            <person name="Henrissat B."/>
            <person name="Matheny P.B."/>
            <person name="Labbe J."/>
            <person name="Martin F.M."/>
        </authorList>
    </citation>
    <scope>NUCLEOTIDE SEQUENCE</scope>
    <source>
        <strain evidence="1">HHB10654</strain>
    </source>
</reference>
<dbReference type="Proteomes" id="UP000814140">
    <property type="component" value="Unassembled WGS sequence"/>
</dbReference>
<reference evidence="1" key="1">
    <citation type="submission" date="2021-03" db="EMBL/GenBank/DDBJ databases">
        <authorList>
            <consortium name="DOE Joint Genome Institute"/>
            <person name="Ahrendt S."/>
            <person name="Looney B.P."/>
            <person name="Miyauchi S."/>
            <person name="Morin E."/>
            <person name="Drula E."/>
            <person name="Courty P.E."/>
            <person name="Chicoki N."/>
            <person name="Fauchery L."/>
            <person name="Kohler A."/>
            <person name="Kuo A."/>
            <person name="Labutti K."/>
            <person name="Pangilinan J."/>
            <person name="Lipzen A."/>
            <person name="Riley R."/>
            <person name="Andreopoulos W."/>
            <person name="He G."/>
            <person name="Johnson J."/>
            <person name="Barry K.W."/>
            <person name="Grigoriev I.V."/>
            <person name="Nagy L."/>
            <person name="Hibbett D."/>
            <person name="Henrissat B."/>
            <person name="Matheny P.B."/>
            <person name="Labbe J."/>
            <person name="Martin F."/>
        </authorList>
    </citation>
    <scope>NUCLEOTIDE SEQUENCE</scope>
    <source>
        <strain evidence="1">HHB10654</strain>
    </source>
</reference>
<dbReference type="EMBL" id="MU277211">
    <property type="protein sequence ID" value="KAI0061772.1"/>
    <property type="molecule type" value="Genomic_DNA"/>
</dbReference>
<keyword evidence="2" id="KW-1185">Reference proteome</keyword>
<protein>
    <submittedName>
        <fullName evidence="1">Uncharacterized protein</fullName>
    </submittedName>
</protein>
<proteinExistence type="predicted"/>